<dbReference type="Proteomes" id="UP001164653">
    <property type="component" value="Chromosome"/>
</dbReference>
<keyword evidence="2" id="KW-1185">Reference proteome</keyword>
<proteinExistence type="predicted"/>
<evidence type="ECO:0000313" key="1">
    <source>
        <dbReference type="EMBL" id="WAC13464.1"/>
    </source>
</evidence>
<reference evidence="1" key="1">
    <citation type="submission" date="2022-11" db="EMBL/GenBank/DDBJ databases">
        <title>Dyadobacter pollutisoli sp. nov., isolated from plastic dumped soil.</title>
        <authorList>
            <person name="Kim J.M."/>
            <person name="Kim K.R."/>
            <person name="Lee J.K."/>
            <person name="Hao L."/>
            <person name="Jeon C.O."/>
        </authorList>
    </citation>
    <scope>NUCLEOTIDE SEQUENCE</scope>
    <source>
        <strain evidence="1">U1</strain>
    </source>
</reference>
<protein>
    <submittedName>
        <fullName evidence="1">Uncharacterized protein</fullName>
    </submittedName>
</protein>
<evidence type="ECO:0000313" key="2">
    <source>
        <dbReference type="Proteomes" id="UP001164653"/>
    </source>
</evidence>
<dbReference type="EMBL" id="CP112998">
    <property type="protein sequence ID" value="WAC13464.1"/>
    <property type="molecule type" value="Genomic_DNA"/>
</dbReference>
<dbReference type="KEGG" id="dpf:ON006_05800"/>
<sequence>MAISLMDGQPIIFDCIEYNDAFRQIDVLSERGGKVSAPDQRLY</sequence>
<organism evidence="1 2">
    <name type="scientific">Dyadobacter pollutisoli</name>
    <dbReference type="NCBI Taxonomy" id="2910158"/>
    <lineage>
        <taxon>Bacteria</taxon>
        <taxon>Pseudomonadati</taxon>
        <taxon>Bacteroidota</taxon>
        <taxon>Cytophagia</taxon>
        <taxon>Cytophagales</taxon>
        <taxon>Spirosomataceae</taxon>
        <taxon>Dyadobacter</taxon>
    </lineage>
</organism>
<accession>A0A9E8NG49</accession>
<gene>
    <name evidence="1" type="ORF">ON006_05800</name>
</gene>
<dbReference type="AlphaFoldDB" id="A0A9E8NG49"/>
<dbReference type="RefSeq" id="WP_255772821.1">
    <property type="nucleotide sequence ID" value="NZ_CP112998.1"/>
</dbReference>
<name>A0A9E8NG49_9BACT</name>